<keyword evidence="7" id="KW-0998">Cell outer membrane</keyword>
<evidence type="ECO:0000256" key="5">
    <source>
        <dbReference type="ARBA" id="ARBA00022729"/>
    </source>
</evidence>
<keyword evidence="5" id="KW-0732">Signal</keyword>
<dbReference type="InterPro" id="IPR005017">
    <property type="entry name" value="OMPP1/FadL/TodX"/>
</dbReference>
<evidence type="ECO:0000256" key="3">
    <source>
        <dbReference type="ARBA" id="ARBA00022452"/>
    </source>
</evidence>
<dbReference type="GO" id="GO:0015483">
    <property type="term" value="F:long-chain fatty acid transporting porin activity"/>
    <property type="evidence" value="ECO:0007669"/>
    <property type="project" value="TreeGrafter"/>
</dbReference>
<keyword evidence="3" id="KW-1134">Transmembrane beta strand</keyword>
<dbReference type="EMBL" id="DRQG01000134">
    <property type="protein sequence ID" value="HGY56867.1"/>
    <property type="molecule type" value="Genomic_DNA"/>
</dbReference>
<accession>A0A7V4WWR9</accession>
<comment type="subcellular location">
    <subcellularLocation>
        <location evidence="1">Cell outer membrane</location>
        <topology evidence="1">Multi-pass membrane protein</topology>
    </subcellularLocation>
</comment>
<gene>
    <name evidence="8" type="ORF">ENK44_14260</name>
</gene>
<dbReference type="PANTHER" id="PTHR35093">
    <property type="entry name" value="OUTER MEMBRANE PROTEIN NMB0088-RELATED"/>
    <property type="match status" value="1"/>
</dbReference>
<comment type="similarity">
    <text evidence="2">Belongs to the OmpP1/FadL family.</text>
</comment>
<dbReference type="Pfam" id="PF03349">
    <property type="entry name" value="Toluene_X"/>
    <property type="match status" value="1"/>
</dbReference>
<reference evidence="8" key="1">
    <citation type="journal article" date="2020" name="mSystems">
        <title>Genome- and Community-Level Interaction Insights into Carbon Utilization and Element Cycling Functions of Hydrothermarchaeota in Hydrothermal Sediment.</title>
        <authorList>
            <person name="Zhou Z."/>
            <person name="Liu Y."/>
            <person name="Xu W."/>
            <person name="Pan J."/>
            <person name="Luo Z.H."/>
            <person name="Li M."/>
        </authorList>
    </citation>
    <scope>NUCLEOTIDE SEQUENCE [LARGE SCALE GENOMIC DNA]</scope>
    <source>
        <strain evidence="8">HyVt-577</strain>
    </source>
</reference>
<evidence type="ECO:0000256" key="7">
    <source>
        <dbReference type="ARBA" id="ARBA00023237"/>
    </source>
</evidence>
<protein>
    <recommendedName>
        <fullName evidence="9">Transporter</fullName>
    </recommendedName>
</protein>
<comment type="caution">
    <text evidence="8">The sequence shown here is derived from an EMBL/GenBank/DDBJ whole genome shotgun (WGS) entry which is preliminary data.</text>
</comment>
<sequence length="421" mass="45570">MMFAGGLFANGLSLNSVGTRAMAMGGAFVGLSDDLTAIYWNPAGLVNVKGFSFEVFGTDIIPIGSYKWNNSLFGINIDADMNRNHYMSPNLFANYNMGDVSFGLGLYVPAGLGAEWNGADLVQLSNGVAQEWMSKIGVFNISPSIAFKASETFSIGIAANIYYGMFDMKRPTNLYDPTTGAPAGSVQYDESSTGLGYGVTIGALIKLHEKVTLGLTWRTKTNLTMSGTAKNPALGALGAPESDFDRDVAWPMWLAAGLAFKPADNLTITLDAQLSKWSTSSDQFVTKYQNAIWKAATEPTGDNIFELNWKDATQWRIGAEYYLTDNFALRAGYYNDPAPAPDETVTILFPSSTNDVATIGMGYKNESFFVNVGLEYLFGQPRKISDDLVDITNPALGFKNEQPGTHSLDVFAFGIGFGMNL</sequence>
<evidence type="ECO:0000313" key="8">
    <source>
        <dbReference type="EMBL" id="HGY56867.1"/>
    </source>
</evidence>
<dbReference type="Gene3D" id="2.40.160.60">
    <property type="entry name" value="Outer membrane protein transport protein (OMPP1/FadL/TodX)"/>
    <property type="match status" value="1"/>
</dbReference>
<dbReference type="Proteomes" id="UP000885779">
    <property type="component" value="Unassembled WGS sequence"/>
</dbReference>
<dbReference type="SUPFAM" id="SSF56935">
    <property type="entry name" value="Porins"/>
    <property type="match status" value="1"/>
</dbReference>
<keyword evidence="4" id="KW-0812">Transmembrane</keyword>
<dbReference type="AlphaFoldDB" id="A0A7V4WWR9"/>
<keyword evidence="6" id="KW-0472">Membrane</keyword>
<evidence type="ECO:0000256" key="6">
    <source>
        <dbReference type="ARBA" id="ARBA00023136"/>
    </source>
</evidence>
<organism evidence="8">
    <name type="scientific">Caldithrix abyssi</name>
    <dbReference type="NCBI Taxonomy" id="187145"/>
    <lineage>
        <taxon>Bacteria</taxon>
        <taxon>Pseudomonadati</taxon>
        <taxon>Calditrichota</taxon>
        <taxon>Calditrichia</taxon>
        <taxon>Calditrichales</taxon>
        <taxon>Calditrichaceae</taxon>
        <taxon>Caldithrix</taxon>
    </lineage>
</organism>
<evidence type="ECO:0000256" key="4">
    <source>
        <dbReference type="ARBA" id="ARBA00022692"/>
    </source>
</evidence>
<name>A0A7V4WWR9_CALAY</name>
<evidence type="ECO:0000256" key="2">
    <source>
        <dbReference type="ARBA" id="ARBA00008163"/>
    </source>
</evidence>
<evidence type="ECO:0008006" key="9">
    <source>
        <dbReference type="Google" id="ProtNLM"/>
    </source>
</evidence>
<dbReference type="PANTHER" id="PTHR35093:SF8">
    <property type="entry name" value="OUTER MEMBRANE PROTEIN NMB0088-RELATED"/>
    <property type="match status" value="1"/>
</dbReference>
<evidence type="ECO:0000256" key="1">
    <source>
        <dbReference type="ARBA" id="ARBA00004571"/>
    </source>
</evidence>
<dbReference type="GO" id="GO:0009279">
    <property type="term" value="C:cell outer membrane"/>
    <property type="evidence" value="ECO:0007669"/>
    <property type="project" value="UniProtKB-SubCell"/>
</dbReference>
<proteinExistence type="inferred from homology"/>